<proteinExistence type="predicted"/>
<name>D3B1W1_HETP5</name>
<dbReference type="RefSeq" id="XP_020437394.1">
    <property type="nucleotide sequence ID" value="XM_020573277.1"/>
</dbReference>
<organism evidence="2 3">
    <name type="scientific">Heterostelium pallidum (strain ATCC 26659 / Pp 5 / PN500)</name>
    <name type="common">Cellular slime mold</name>
    <name type="synonym">Polysphondylium pallidum</name>
    <dbReference type="NCBI Taxonomy" id="670386"/>
    <lineage>
        <taxon>Eukaryota</taxon>
        <taxon>Amoebozoa</taxon>
        <taxon>Evosea</taxon>
        <taxon>Eumycetozoa</taxon>
        <taxon>Dictyostelia</taxon>
        <taxon>Acytosteliales</taxon>
        <taxon>Acytosteliaceae</taxon>
        <taxon>Heterostelium</taxon>
    </lineage>
</organism>
<sequence>MSIINKILTFSTLAVYGPTLLYTPYGLYILSEIPLAISDKKTEYWHIGCWLSAASLPFYMGSSFAKTFLYGFNYKTAGKPFIPLTVYAAFLGIGKLTVEYRKRPRYVQDNKIRI</sequence>
<keyword evidence="1" id="KW-0472">Membrane</keyword>
<evidence type="ECO:0000313" key="2">
    <source>
        <dbReference type="EMBL" id="EFA85285.1"/>
    </source>
</evidence>
<feature type="transmembrane region" description="Helical" evidence="1">
    <location>
        <begin position="81"/>
        <end position="98"/>
    </location>
</feature>
<keyword evidence="1" id="KW-0812">Transmembrane</keyword>
<protein>
    <submittedName>
        <fullName evidence="2">Uncharacterized protein</fullName>
    </submittedName>
</protein>
<dbReference type="EMBL" id="ADBJ01000008">
    <property type="protein sequence ID" value="EFA85285.1"/>
    <property type="molecule type" value="Genomic_DNA"/>
</dbReference>
<gene>
    <name evidence="2" type="ORF">PPL_02286</name>
</gene>
<dbReference type="GeneID" id="31357811"/>
<evidence type="ECO:0000313" key="3">
    <source>
        <dbReference type="Proteomes" id="UP000001396"/>
    </source>
</evidence>
<keyword evidence="1" id="KW-1133">Transmembrane helix</keyword>
<dbReference type="Proteomes" id="UP000001396">
    <property type="component" value="Unassembled WGS sequence"/>
</dbReference>
<reference evidence="2 3" key="1">
    <citation type="journal article" date="2011" name="Genome Res.">
        <title>Phylogeny-wide analysis of social amoeba genomes highlights ancient origins for complex intercellular communication.</title>
        <authorList>
            <person name="Heidel A.J."/>
            <person name="Lawal H.M."/>
            <person name="Felder M."/>
            <person name="Schilde C."/>
            <person name="Helps N.R."/>
            <person name="Tunggal B."/>
            <person name="Rivero F."/>
            <person name="John U."/>
            <person name="Schleicher M."/>
            <person name="Eichinger L."/>
            <person name="Platzer M."/>
            <person name="Noegel A.A."/>
            <person name="Schaap P."/>
            <person name="Gloeckner G."/>
        </authorList>
    </citation>
    <scope>NUCLEOTIDE SEQUENCE [LARGE SCALE GENOMIC DNA]</scope>
    <source>
        <strain evidence="3">ATCC 26659 / Pp 5 / PN500</strain>
    </source>
</reference>
<evidence type="ECO:0000256" key="1">
    <source>
        <dbReference type="SAM" id="Phobius"/>
    </source>
</evidence>
<dbReference type="AlphaFoldDB" id="D3B1W1"/>
<dbReference type="InParanoid" id="D3B1W1"/>
<accession>D3B1W1</accession>
<comment type="caution">
    <text evidence="2">The sequence shown here is derived from an EMBL/GenBank/DDBJ whole genome shotgun (WGS) entry which is preliminary data.</text>
</comment>
<keyword evidence="3" id="KW-1185">Reference proteome</keyword>